<accession>A0A1Z1FB49</accession>
<dbReference type="Proteomes" id="UP000195807">
    <property type="component" value="Chromosome"/>
</dbReference>
<name>A0A1Z1FB49_9SPHN</name>
<evidence type="ECO:0000313" key="4">
    <source>
        <dbReference type="Proteomes" id="UP000195807"/>
    </source>
</evidence>
<gene>
    <name evidence="3" type="ORF">A9D14_06630</name>
</gene>
<feature type="domain" description="Antitoxin Xre/MbcA/ParS-like toxin-binding" evidence="1">
    <location>
        <begin position="109"/>
        <end position="158"/>
    </location>
</feature>
<dbReference type="GO" id="GO:0003677">
    <property type="term" value="F:DNA binding"/>
    <property type="evidence" value="ECO:0007669"/>
    <property type="project" value="InterPro"/>
</dbReference>
<keyword evidence="4" id="KW-1185">Reference proteome</keyword>
<dbReference type="InterPro" id="IPR024467">
    <property type="entry name" value="Xre/MbcA/ParS-like_toxin-bd"/>
</dbReference>
<dbReference type="EMBL" id="CP019602">
    <property type="protein sequence ID" value="ARU15917.1"/>
    <property type="molecule type" value="Genomic_DNA"/>
</dbReference>
<dbReference type="KEGG" id="cman:A9D14_06630"/>
<dbReference type="RefSeq" id="WP_066844255.1">
    <property type="nucleotide sequence ID" value="NZ_CP019602.1"/>
</dbReference>
<dbReference type="Pfam" id="PF20432">
    <property type="entry name" value="Xre-like-HTH"/>
    <property type="match status" value="1"/>
</dbReference>
<dbReference type="NCBIfam" id="TIGR02293">
    <property type="entry name" value="TAS_TIGR02293"/>
    <property type="match status" value="1"/>
</dbReference>
<evidence type="ECO:0000259" key="1">
    <source>
        <dbReference type="Pfam" id="PF09722"/>
    </source>
</evidence>
<evidence type="ECO:0000259" key="2">
    <source>
        <dbReference type="Pfam" id="PF20432"/>
    </source>
</evidence>
<dbReference type="STRING" id="450378.GCA_001661675_01328"/>
<proteinExistence type="predicted"/>
<protein>
    <recommendedName>
        <fullName evidence="5">DUF2384 domain-containing protein</fullName>
    </recommendedName>
</protein>
<dbReference type="AlphaFoldDB" id="A0A1Z1FB49"/>
<dbReference type="InterPro" id="IPR011979">
    <property type="entry name" value="Antitox_Xre"/>
</dbReference>
<evidence type="ECO:0000313" key="3">
    <source>
        <dbReference type="EMBL" id="ARU15917.1"/>
    </source>
</evidence>
<dbReference type="InterPro" id="IPR046847">
    <property type="entry name" value="Xre-like_HTH"/>
</dbReference>
<feature type="domain" description="Antitoxin Xre-like helix-turn-helix" evidence="2">
    <location>
        <begin position="39"/>
        <end position="103"/>
    </location>
</feature>
<dbReference type="Pfam" id="PF09722">
    <property type="entry name" value="Xre_MbcA_ParS_C"/>
    <property type="match status" value="1"/>
</dbReference>
<organism evidence="3 4">
    <name type="scientific">Croceicoccus marinus</name>
    <dbReference type="NCBI Taxonomy" id="450378"/>
    <lineage>
        <taxon>Bacteria</taxon>
        <taxon>Pseudomonadati</taxon>
        <taxon>Pseudomonadota</taxon>
        <taxon>Alphaproteobacteria</taxon>
        <taxon>Sphingomonadales</taxon>
        <taxon>Erythrobacteraceae</taxon>
        <taxon>Croceicoccus</taxon>
    </lineage>
</organism>
<evidence type="ECO:0008006" key="5">
    <source>
        <dbReference type="Google" id="ProtNLM"/>
    </source>
</evidence>
<reference evidence="3 4" key="1">
    <citation type="submission" date="2017-01" db="EMBL/GenBank/DDBJ databases">
        <title>Complete genome sequence of esterase-producing bacterium Croceicoccus marinus E4A9.</title>
        <authorList>
            <person name="Wu Y.-H."/>
            <person name="Cheng H."/>
            <person name="Xu L."/>
            <person name="Huo Y.-Y."/>
            <person name="Wang C.-S."/>
            <person name="Xu X.-W."/>
        </authorList>
    </citation>
    <scope>NUCLEOTIDE SEQUENCE [LARGE SCALE GENOMIC DNA]</scope>
    <source>
        <strain evidence="3 4">E4A9</strain>
    </source>
</reference>
<sequence length="161" mass="17632">MTLEGQAMDTAATDKTFDVATSFLGGQSHLSVAVHNGMDAHKLIQRGIPAKAVQVLVANVSSMSEKGFMEKALGMSLRTFQRSKQDETRLLSPEQSGRTWKFVEILARATQLLGSKKDAEEWLEKPAIALDGQCPIDLMTTPAGAKLVEEHLLRLEYGVYV</sequence>